<dbReference type="InterPro" id="IPR028427">
    <property type="entry name" value="Met_Sox_Rdtase_MsrB"/>
</dbReference>
<evidence type="ECO:0000256" key="2">
    <source>
        <dbReference type="ARBA" id="ARBA00023002"/>
    </source>
</evidence>
<dbReference type="PROSITE" id="PS51790">
    <property type="entry name" value="MSRB"/>
    <property type="match status" value="1"/>
</dbReference>
<dbReference type="InterPro" id="IPR002579">
    <property type="entry name" value="Met_Sox_Rdtase_MsrB_dom"/>
</dbReference>
<dbReference type="Proteomes" id="UP001178507">
    <property type="component" value="Unassembled WGS sequence"/>
</dbReference>
<evidence type="ECO:0000259" key="3">
    <source>
        <dbReference type="PROSITE" id="PS51790"/>
    </source>
</evidence>
<dbReference type="Pfam" id="PF01641">
    <property type="entry name" value="SelR"/>
    <property type="match status" value="1"/>
</dbReference>
<dbReference type="AlphaFoldDB" id="A0AA36MZ51"/>
<dbReference type="GO" id="GO:0006979">
    <property type="term" value="P:response to oxidative stress"/>
    <property type="evidence" value="ECO:0007669"/>
    <property type="project" value="InterPro"/>
</dbReference>
<evidence type="ECO:0000313" key="5">
    <source>
        <dbReference type="Proteomes" id="UP001178507"/>
    </source>
</evidence>
<dbReference type="Gene3D" id="2.170.150.20">
    <property type="entry name" value="Peptide methionine sulfoxide reductase"/>
    <property type="match status" value="1"/>
</dbReference>
<reference evidence="4" key="1">
    <citation type="submission" date="2023-08" db="EMBL/GenBank/DDBJ databases">
        <authorList>
            <person name="Chen Y."/>
            <person name="Shah S."/>
            <person name="Dougan E. K."/>
            <person name="Thang M."/>
            <person name="Chan C."/>
        </authorList>
    </citation>
    <scope>NUCLEOTIDE SEQUENCE</scope>
</reference>
<dbReference type="SUPFAM" id="SSF51316">
    <property type="entry name" value="Mss4-like"/>
    <property type="match status" value="1"/>
</dbReference>
<sequence>MVEDEEYFEMCSFWHEGDAPDVMVFRNGQISAEDSFSHSRTVPLICAAAEDAIEAQSAASGGGQEEFLHHWDDGIYSCARCHRQLYHSHSKWQGPCAWPSFRSSMDNALKMRPVTNYGRYRCAVMELYCGGCRLFIGHGFQDALEKGDEGPECTGWRH</sequence>
<dbReference type="GO" id="GO:0030091">
    <property type="term" value="P:protein repair"/>
    <property type="evidence" value="ECO:0007669"/>
    <property type="project" value="InterPro"/>
</dbReference>
<comment type="caution">
    <text evidence="4">The sequence shown here is derived from an EMBL/GenBank/DDBJ whole genome shotgun (WGS) entry which is preliminary data.</text>
</comment>
<accession>A0AA36MZ51</accession>
<evidence type="ECO:0000256" key="1">
    <source>
        <dbReference type="ARBA" id="ARBA00007174"/>
    </source>
</evidence>
<comment type="similarity">
    <text evidence="1">Belongs to the MsrB Met sulfoxide reductase family.</text>
</comment>
<evidence type="ECO:0000313" key="4">
    <source>
        <dbReference type="EMBL" id="CAJ1383928.1"/>
    </source>
</evidence>
<organism evidence="4 5">
    <name type="scientific">Effrenium voratum</name>
    <dbReference type="NCBI Taxonomy" id="2562239"/>
    <lineage>
        <taxon>Eukaryota</taxon>
        <taxon>Sar</taxon>
        <taxon>Alveolata</taxon>
        <taxon>Dinophyceae</taxon>
        <taxon>Suessiales</taxon>
        <taxon>Symbiodiniaceae</taxon>
        <taxon>Effrenium</taxon>
    </lineage>
</organism>
<dbReference type="PANTHER" id="PTHR46081:SF3">
    <property type="entry name" value="PEPTIDE METHIONINE SULFOXIDE REDUCTASE B7-RELATED"/>
    <property type="match status" value="1"/>
</dbReference>
<dbReference type="InterPro" id="IPR011057">
    <property type="entry name" value="Mss4-like_sf"/>
</dbReference>
<gene>
    <name evidence="4" type="ORF">EVOR1521_LOCUS10911</name>
</gene>
<feature type="domain" description="MsrB" evidence="3">
    <location>
        <begin position="49"/>
        <end position="158"/>
    </location>
</feature>
<protein>
    <recommendedName>
        <fullName evidence="3">MsrB domain-containing protein</fullName>
    </recommendedName>
</protein>
<name>A0AA36MZ51_9DINO</name>
<keyword evidence="2" id="KW-0560">Oxidoreductase</keyword>
<proteinExistence type="inferred from homology"/>
<keyword evidence="5" id="KW-1185">Reference proteome</keyword>
<dbReference type="GO" id="GO:0033743">
    <property type="term" value="F:peptide-methionine (R)-S-oxide reductase activity"/>
    <property type="evidence" value="ECO:0007669"/>
    <property type="project" value="InterPro"/>
</dbReference>
<dbReference type="PANTHER" id="PTHR46081">
    <property type="entry name" value="PEPTIDE METHIONINE SULFOXIDE REDUCTASE 2"/>
    <property type="match status" value="1"/>
</dbReference>
<dbReference type="EMBL" id="CAUJNA010001062">
    <property type="protein sequence ID" value="CAJ1383928.1"/>
    <property type="molecule type" value="Genomic_DNA"/>
</dbReference>